<evidence type="ECO:0000259" key="3">
    <source>
        <dbReference type="Pfam" id="PF13556"/>
    </source>
</evidence>
<sequence length="379" mass="42419">MHFEELAQQLVQTASTLLNGRIVNIMDTRGIIVASTEAPRIGTRHEGACQVLRTRRPVAIHREELALYPGAKEGYNLPVWNDGQLMAVVGIFGNPDEVRDSAHILAAYTEQFFRQHALDQRARVTGELRASYLRMVLSDLPPNASEQLSVLAEALNLHLRFPVRVLALRIPSVPDPRGQQQFLDRAVEELLFRHLVAPFCDVWAIIDDRLILLKSEPDPPVAAPLAKMAQALEQALGRPVRLCAGSPCTSVRQIHRAGAEAAILCDMDRTGVLDIQDASCRFFYLMQRASTRDAGFIDDMVARLARQFGDKELEVLLTTARAYYNCNGSVAQAAALLHVHKNTLQYRMHRLWDTLCPGDASPFEREYLLRLCIMRGLHG</sequence>
<reference evidence="5" key="2">
    <citation type="submission" date="2021-04" db="EMBL/GenBank/DDBJ databases">
        <authorList>
            <person name="Gilroy R."/>
        </authorList>
    </citation>
    <scope>NUCLEOTIDE SEQUENCE</scope>
    <source>
        <strain evidence="5">ChiSxjej1B13-11774</strain>
    </source>
</reference>
<dbReference type="Gene3D" id="1.10.10.2840">
    <property type="entry name" value="PucR C-terminal helix-turn-helix domain"/>
    <property type="match status" value="1"/>
</dbReference>
<dbReference type="InterPro" id="IPR025736">
    <property type="entry name" value="PucR_C-HTH_dom"/>
</dbReference>
<dbReference type="InterPro" id="IPR051448">
    <property type="entry name" value="CdaR-like_regulators"/>
</dbReference>
<dbReference type="EMBL" id="DXBP01000029">
    <property type="protein sequence ID" value="HIZ41685.1"/>
    <property type="molecule type" value="Genomic_DNA"/>
</dbReference>
<feature type="domain" description="PucR C-terminal helix-turn-helix" evidence="3">
    <location>
        <begin position="316"/>
        <end position="351"/>
    </location>
</feature>
<comment type="similarity">
    <text evidence="1">Belongs to the CdaR family.</text>
</comment>
<evidence type="ECO:0000313" key="6">
    <source>
        <dbReference type="Proteomes" id="UP000824048"/>
    </source>
</evidence>
<dbReference type="Proteomes" id="UP000824048">
    <property type="component" value="Unassembled WGS sequence"/>
</dbReference>
<evidence type="ECO:0000259" key="4">
    <source>
        <dbReference type="Pfam" id="PF17853"/>
    </source>
</evidence>
<proteinExistence type="inferred from homology"/>
<dbReference type="PANTHER" id="PTHR33744:SF15">
    <property type="entry name" value="CARBOHYDRATE DIACID REGULATOR"/>
    <property type="match status" value="1"/>
</dbReference>
<dbReference type="Pfam" id="PF13556">
    <property type="entry name" value="HTH_30"/>
    <property type="match status" value="1"/>
</dbReference>
<gene>
    <name evidence="5" type="ORF">H9811_03875</name>
</gene>
<organism evidence="5 6">
    <name type="scientific">Candidatus Gemmiger excrementigallinarum</name>
    <dbReference type="NCBI Taxonomy" id="2838609"/>
    <lineage>
        <taxon>Bacteria</taxon>
        <taxon>Bacillati</taxon>
        <taxon>Bacillota</taxon>
        <taxon>Clostridia</taxon>
        <taxon>Eubacteriales</taxon>
        <taxon>Gemmiger</taxon>
    </lineage>
</organism>
<dbReference type="InterPro" id="IPR008599">
    <property type="entry name" value="Diacid_rec"/>
</dbReference>
<evidence type="ECO:0000256" key="1">
    <source>
        <dbReference type="ARBA" id="ARBA00006754"/>
    </source>
</evidence>
<dbReference type="InterPro" id="IPR041522">
    <property type="entry name" value="CdaR_GGDEF"/>
</dbReference>
<dbReference type="Pfam" id="PF17853">
    <property type="entry name" value="GGDEF_2"/>
    <property type="match status" value="1"/>
</dbReference>
<accession>A0A9D2EQH8</accession>
<dbReference type="Pfam" id="PF05651">
    <property type="entry name" value="Diacid_rec"/>
    <property type="match status" value="1"/>
</dbReference>
<comment type="caution">
    <text evidence="5">The sequence shown here is derived from an EMBL/GenBank/DDBJ whole genome shotgun (WGS) entry which is preliminary data.</text>
</comment>
<dbReference type="InterPro" id="IPR042070">
    <property type="entry name" value="PucR_C-HTH_sf"/>
</dbReference>
<name>A0A9D2EQH8_9FIRM</name>
<dbReference type="PANTHER" id="PTHR33744">
    <property type="entry name" value="CARBOHYDRATE DIACID REGULATOR"/>
    <property type="match status" value="1"/>
</dbReference>
<evidence type="ECO:0000313" key="5">
    <source>
        <dbReference type="EMBL" id="HIZ41685.1"/>
    </source>
</evidence>
<dbReference type="AlphaFoldDB" id="A0A9D2EQH8"/>
<evidence type="ECO:0000259" key="2">
    <source>
        <dbReference type="Pfam" id="PF05651"/>
    </source>
</evidence>
<reference evidence="5" key="1">
    <citation type="journal article" date="2021" name="PeerJ">
        <title>Extensive microbial diversity within the chicken gut microbiome revealed by metagenomics and culture.</title>
        <authorList>
            <person name="Gilroy R."/>
            <person name="Ravi A."/>
            <person name="Getino M."/>
            <person name="Pursley I."/>
            <person name="Horton D.L."/>
            <person name="Alikhan N.F."/>
            <person name="Baker D."/>
            <person name="Gharbi K."/>
            <person name="Hall N."/>
            <person name="Watson M."/>
            <person name="Adriaenssens E.M."/>
            <person name="Foster-Nyarko E."/>
            <person name="Jarju S."/>
            <person name="Secka A."/>
            <person name="Antonio M."/>
            <person name="Oren A."/>
            <person name="Chaudhuri R.R."/>
            <person name="La Ragione R."/>
            <person name="Hildebrand F."/>
            <person name="Pallen M.J."/>
        </authorList>
    </citation>
    <scope>NUCLEOTIDE SEQUENCE</scope>
    <source>
        <strain evidence="5">ChiSxjej1B13-11774</strain>
    </source>
</reference>
<feature type="domain" description="Putative sugar diacid recognition" evidence="2">
    <location>
        <begin position="4"/>
        <end position="128"/>
    </location>
</feature>
<protein>
    <submittedName>
        <fullName evidence="5">Helix-turn-helix domain-containing protein</fullName>
    </submittedName>
</protein>
<feature type="domain" description="CdaR GGDEF-like" evidence="4">
    <location>
        <begin position="144"/>
        <end position="262"/>
    </location>
</feature>